<evidence type="ECO:0000313" key="4">
    <source>
        <dbReference type="Proteomes" id="UP000683139"/>
    </source>
</evidence>
<reference evidence="3" key="1">
    <citation type="submission" date="2021-03" db="EMBL/GenBank/DDBJ databases">
        <title>Antimicrobial resistance genes in bacteria isolated from Japanese honey, and their potential for conferring macrolide and lincosamide resistance in the American foulbrood pathogen Paenibacillus larvae.</title>
        <authorList>
            <person name="Okamoto M."/>
            <person name="Kumagai M."/>
            <person name="Kanamori H."/>
            <person name="Takamatsu D."/>
        </authorList>
    </citation>
    <scope>NUCLEOTIDE SEQUENCE</scope>
    <source>
        <strain evidence="3">J40TS1</strain>
    </source>
</reference>
<evidence type="ECO:0000256" key="2">
    <source>
        <dbReference type="SAM" id="SignalP"/>
    </source>
</evidence>
<accession>A0A920D0R6</accession>
<sequence length="330" mass="37000">MKKIFIGLLLTLSVLFSTSSTTYASDYIFEINSNNAARMQEERIQEIYEERARVQSEMNEGYEEKLEELQKDLESLGVEFLTDSEVKSKLRATGQITPFVETPKSNNITWSSYRNPNWVLNGVKYEVQHLTAESNSKPSTLTDSQTISLQSSSSWKVGLQNFVLTAAKEGVSTINTGVGIALTVYDAVKSFISDSNFTKSTTVSNVKASYTTSFYETIDFMYVKKVGQQDKDQVLSFVTNSMTGKTSWVVPKFSYNKYNGATESVEHVTGTRSFDYKATGHRNGSFAVHAYVDPMFGSHSMVTRVQITGIEDQTVQTIIPRQYKVPGYVK</sequence>
<evidence type="ECO:0000256" key="1">
    <source>
        <dbReference type="SAM" id="Coils"/>
    </source>
</evidence>
<evidence type="ECO:0000313" key="3">
    <source>
        <dbReference type="EMBL" id="GIP18219.1"/>
    </source>
</evidence>
<keyword evidence="2" id="KW-0732">Signal</keyword>
<dbReference type="EMBL" id="BOSE01000008">
    <property type="protein sequence ID" value="GIP18219.1"/>
    <property type="molecule type" value="Genomic_DNA"/>
</dbReference>
<comment type="caution">
    <text evidence="3">The sequence shown here is derived from an EMBL/GenBank/DDBJ whole genome shotgun (WGS) entry which is preliminary data.</text>
</comment>
<name>A0A920D0R6_9BACL</name>
<protein>
    <submittedName>
        <fullName evidence="3">Uncharacterized protein</fullName>
    </submittedName>
</protein>
<feature type="signal peptide" evidence="2">
    <location>
        <begin position="1"/>
        <end position="24"/>
    </location>
</feature>
<dbReference type="AlphaFoldDB" id="A0A920D0R6"/>
<keyword evidence="1" id="KW-0175">Coiled coil</keyword>
<organism evidence="3 4">
    <name type="scientific">Paenibacillus montaniterrae</name>
    <dbReference type="NCBI Taxonomy" id="429341"/>
    <lineage>
        <taxon>Bacteria</taxon>
        <taxon>Bacillati</taxon>
        <taxon>Bacillota</taxon>
        <taxon>Bacilli</taxon>
        <taxon>Bacillales</taxon>
        <taxon>Paenibacillaceae</taxon>
        <taxon>Paenibacillus</taxon>
    </lineage>
</organism>
<feature type="chain" id="PRO_5036790456" evidence="2">
    <location>
        <begin position="25"/>
        <end position="330"/>
    </location>
</feature>
<gene>
    <name evidence="3" type="ORF">J40TS1_38610</name>
</gene>
<feature type="coiled-coil region" evidence="1">
    <location>
        <begin position="37"/>
        <end position="79"/>
    </location>
</feature>
<keyword evidence="4" id="KW-1185">Reference proteome</keyword>
<dbReference type="Proteomes" id="UP000683139">
    <property type="component" value="Unassembled WGS sequence"/>
</dbReference>
<proteinExistence type="predicted"/>